<dbReference type="PANTHER" id="PTHR30365">
    <property type="entry name" value="CYTOCHROME D UBIQUINOL OXIDASE"/>
    <property type="match status" value="1"/>
</dbReference>
<dbReference type="Pfam" id="PF01654">
    <property type="entry name" value="Cyt_bd_oxida_I"/>
    <property type="match status" value="1"/>
</dbReference>
<evidence type="ECO:0000313" key="14">
    <source>
        <dbReference type="EMBL" id="PLP36862.1"/>
    </source>
</evidence>
<comment type="subcellular location">
    <subcellularLocation>
        <location evidence="1">Cell membrane</location>
        <topology evidence="1">Multi-pass membrane protein</topology>
    </subcellularLocation>
</comment>
<accession>A0A2N5A3R7</accession>
<dbReference type="GO" id="GO:0005886">
    <property type="term" value="C:plasma membrane"/>
    <property type="evidence" value="ECO:0007669"/>
    <property type="project" value="UniProtKB-SubCell"/>
</dbReference>
<keyword evidence="7" id="KW-0479">Metal-binding</keyword>
<dbReference type="GO" id="GO:0070069">
    <property type="term" value="C:cytochrome complex"/>
    <property type="evidence" value="ECO:0007669"/>
    <property type="project" value="InterPro"/>
</dbReference>
<feature type="transmembrane region" description="Helical" evidence="13">
    <location>
        <begin position="20"/>
        <end position="42"/>
    </location>
</feature>
<evidence type="ECO:0000256" key="11">
    <source>
        <dbReference type="ARBA" id="ARBA00023136"/>
    </source>
</evidence>
<evidence type="ECO:0000256" key="7">
    <source>
        <dbReference type="ARBA" id="ARBA00022723"/>
    </source>
</evidence>
<feature type="transmembrane region" description="Helical" evidence="13">
    <location>
        <begin position="54"/>
        <end position="74"/>
    </location>
</feature>
<evidence type="ECO:0000256" key="8">
    <source>
        <dbReference type="ARBA" id="ARBA00022982"/>
    </source>
</evidence>
<dbReference type="GO" id="GO:0009055">
    <property type="term" value="F:electron transfer activity"/>
    <property type="evidence" value="ECO:0007669"/>
    <property type="project" value="InterPro"/>
</dbReference>
<evidence type="ECO:0000256" key="4">
    <source>
        <dbReference type="ARBA" id="ARBA00022475"/>
    </source>
</evidence>
<dbReference type="GO" id="GO:0046872">
    <property type="term" value="F:metal ion binding"/>
    <property type="evidence" value="ECO:0007669"/>
    <property type="project" value="UniProtKB-KW"/>
</dbReference>
<dbReference type="Proteomes" id="UP000234473">
    <property type="component" value="Unassembled WGS sequence"/>
</dbReference>
<comment type="caution">
    <text evidence="14">The sequence shown here is derived from an EMBL/GenBank/DDBJ whole genome shotgun (WGS) entry which is preliminary data.</text>
</comment>
<dbReference type="InterPro" id="IPR002585">
    <property type="entry name" value="Cyt-d_ubiquinol_oxidase_su_1"/>
</dbReference>
<evidence type="ECO:0000256" key="2">
    <source>
        <dbReference type="ARBA" id="ARBA00009819"/>
    </source>
</evidence>
<dbReference type="GO" id="GO:0016682">
    <property type="term" value="F:oxidoreductase activity, acting on diphenols and related substances as donors, oxygen as acceptor"/>
    <property type="evidence" value="ECO:0007669"/>
    <property type="project" value="TreeGrafter"/>
</dbReference>
<feature type="transmembrane region" description="Helical" evidence="13">
    <location>
        <begin position="105"/>
        <end position="125"/>
    </location>
</feature>
<dbReference type="AlphaFoldDB" id="A0A2N5A3R7"/>
<keyword evidence="9 13" id="KW-1133">Transmembrane helix</keyword>
<name>A0A2N5A3R7_KLEVA</name>
<comment type="similarity">
    <text evidence="2">Belongs to the cytochrome ubiquinol oxidase subunit 1 family.</text>
</comment>
<organism evidence="14 15">
    <name type="scientific">Klebsiella variicola</name>
    <dbReference type="NCBI Taxonomy" id="244366"/>
    <lineage>
        <taxon>Bacteria</taxon>
        <taxon>Pseudomonadati</taxon>
        <taxon>Pseudomonadota</taxon>
        <taxon>Gammaproteobacteria</taxon>
        <taxon>Enterobacterales</taxon>
        <taxon>Enterobacteriaceae</taxon>
        <taxon>Klebsiella/Raoultella group</taxon>
        <taxon>Klebsiella</taxon>
        <taxon>Klebsiella pneumoniae complex</taxon>
    </lineage>
</organism>
<keyword evidence="4" id="KW-1003">Cell membrane</keyword>
<evidence type="ECO:0000256" key="12">
    <source>
        <dbReference type="SAM" id="MobiDB-lite"/>
    </source>
</evidence>
<keyword evidence="5" id="KW-0349">Heme</keyword>
<protein>
    <submittedName>
        <fullName evidence="14">Cytochrome ubiquinol oxidase subunit I</fullName>
    </submittedName>
</protein>
<gene>
    <name evidence="14" type="ORF">CWM98_36020</name>
</gene>
<evidence type="ECO:0000256" key="1">
    <source>
        <dbReference type="ARBA" id="ARBA00004651"/>
    </source>
</evidence>
<evidence type="ECO:0000256" key="5">
    <source>
        <dbReference type="ARBA" id="ARBA00022617"/>
    </source>
</evidence>
<sequence>VPALKEFAPEDRPNATVVFWSFRLMAGLGMLMLLLGVLALWLRRGGRLYHSRPFLRFALWMGPSGLIAILAGWVTTEVGRQPWVVYGVQRTADAVSAHGDLHMSVSLLTFIVVYSAVFGVGYSYMLRLIRKGPQEVQPATTGTPARPLSAATEGYLQKESR</sequence>
<proteinExistence type="inferred from homology"/>
<dbReference type="GO" id="GO:0019646">
    <property type="term" value="P:aerobic electron transport chain"/>
    <property type="evidence" value="ECO:0007669"/>
    <property type="project" value="InterPro"/>
</dbReference>
<evidence type="ECO:0000256" key="6">
    <source>
        <dbReference type="ARBA" id="ARBA00022692"/>
    </source>
</evidence>
<keyword evidence="6 13" id="KW-0812">Transmembrane</keyword>
<evidence type="ECO:0000256" key="9">
    <source>
        <dbReference type="ARBA" id="ARBA00022989"/>
    </source>
</evidence>
<feature type="region of interest" description="Disordered" evidence="12">
    <location>
        <begin position="136"/>
        <end position="161"/>
    </location>
</feature>
<dbReference type="GO" id="GO:0020037">
    <property type="term" value="F:heme binding"/>
    <property type="evidence" value="ECO:0007669"/>
    <property type="project" value="TreeGrafter"/>
</dbReference>
<evidence type="ECO:0000313" key="15">
    <source>
        <dbReference type="Proteomes" id="UP000234473"/>
    </source>
</evidence>
<keyword evidence="10" id="KW-0408">Iron</keyword>
<keyword evidence="11 13" id="KW-0472">Membrane</keyword>
<evidence type="ECO:0000256" key="10">
    <source>
        <dbReference type="ARBA" id="ARBA00023004"/>
    </source>
</evidence>
<reference evidence="14 15" key="2">
    <citation type="submission" date="2018-01" db="EMBL/GenBank/DDBJ databases">
        <title>Genomic study of Klebsiella pneumoniae.</title>
        <authorList>
            <person name="Yang Y."/>
            <person name="Bicalho R."/>
        </authorList>
    </citation>
    <scope>NUCLEOTIDE SEQUENCE [LARGE SCALE GENOMIC DNA]</scope>
    <source>
        <strain evidence="14 15">A5</strain>
    </source>
</reference>
<feature type="non-terminal residue" evidence="14">
    <location>
        <position position="1"/>
    </location>
</feature>
<evidence type="ECO:0000256" key="13">
    <source>
        <dbReference type="SAM" id="Phobius"/>
    </source>
</evidence>
<dbReference type="PANTHER" id="PTHR30365:SF14">
    <property type="entry name" value="CYTOCHROME BD MENAQUINOL OXIDASE SUBUNIT I-RELATED"/>
    <property type="match status" value="1"/>
</dbReference>
<evidence type="ECO:0000256" key="3">
    <source>
        <dbReference type="ARBA" id="ARBA00022448"/>
    </source>
</evidence>
<dbReference type="EMBL" id="PICB01003025">
    <property type="protein sequence ID" value="PLP36862.1"/>
    <property type="molecule type" value="Genomic_DNA"/>
</dbReference>
<keyword evidence="3" id="KW-0813">Transport</keyword>
<reference evidence="14 15" key="1">
    <citation type="submission" date="2017-11" db="EMBL/GenBank/DDBJ databases">
        <authorList>
            <person name="Han C.G."/>
        </authorList>
    </citation>
    <scope>NUCLEOTIDE SEQUENCE [LARGE SCALE GENOMIC DNA]</scope>
    <source>
        <strain evidence="14 15">A5</strain>
    </source>
</reference>
<keyword evidence="8" id="KW-0249">Electron transport</keyword>